<evidence type="ECO:0000313" key="2">
    <source>
        <dbReference type="Proteomes" id="UP000050523"/>
    </source>
</evidence>
<dbReference type="EMBL" id="LJRO01000192">
    <property type="protein sequence ID" value="KPZ00792.1"/>
    <property type="molecule type" value="Genomic_DNA"/>
</dbReference>
<evidence type="ECO:0000313" key="1">
    <source>
        <dbReference type="EMBL" id="KPZ00792.1"/>
    </source>
</evidence>
<dbReference type="Proteomes" id="UP000050523">
    <property type="component" value="Unassembled WGS sequence"/>
</dbReference>
<organism evidence="1 2">
    <name type="scientific">Pseudomonas tremae</name>
    <dbReference type="NCBI Taxonomy" id="200454"/>
    <lineage>
        <taxon>Bacteria</taxon>
        <taxon>Pseudomonadati</taxon>
        <taxon>Pseudomonadota</taxon>
        <taxon>Gammaproteobacteria</taxon>
        <taxon>Pseudomonadales</taxon>
        <taxon>Pseudomonadaceae</taxon>
        <taxon>Pseudomonas</taxon>
    </lineage>
</organism>
<gene>
    <name evidence="1" type="ORF">ALO43_05478</name>
</gene>
<sequence>MVVLCDLLIPLIPSKLFWIQLSRPLGLIACWVWEKNRMSDRLIDHLELDSKFLRSISLTRDLRSQDSLDSYLITPAVLAVLRQIGGALKSGSAQRAWKLIGPYGSGKSALGLLLARLLEGQKSSHAIYKQLIEASTEVAELFPQGQNRFALAISGSRVSLGDALAQSILDALEHLPKNKLATELKRQLDTKAQTYRDVPLNAATSRLLNDFVLITKGAGCSGVLLLIDELGKFIEYAALNPEAGDLMSLQQIAEVASHPKDDGLLVISMLHQHFDAYATGVGRTLSDEWHKVSARFDEVPFDEPVERYAHFALHALGADETITESVTLKKDARSIYKQAIDFNFFRGTGESELFSQAERLYPLHPAALACLAVISKRFGQSERSFHAFMRGYESGALRDFAERNIVDHSSWYGMSELFDYLTTGVGLRFRDLEAERRWDFARSVVERNDAEMTALQLELLKSIAVIELVAQVLHVVLTVELLRFAMGEDLGAISEALSELTAKRILVHRPASHDYGFAVSHAINVEALYEETMQRSADELMFNGVSQALSERSVIASRHYQQTGTIRSVRVTAGTSDRIAQSIGVHGRHDGSVGLIFADAESSALVGAAEEVARSTDDVLSLTAIVKVGPDERNALIEYSRWLMVHDQVKLSHLDPWTERYVESRFSTARESVSRLVLALLNRQAKGSSGMQYWHKGKVIADSGAMNLSQAASWLFDKVYEAAPTINNELINKEKPSSAINAARQRLFDLLDKKVDSELLGIVDFPPERLLYSSLLQSTGLHQKGAGGRWLLTAPDGNSPAGIRKVWAELDKQLMIDGQVTFAEVISSLALPPLGVRSGPASVWFMVYLLVNKESCAIFERGSLILELTSDHQQRMFRSPHTFSFRRFDIAAERKDLIKDYAKAFGAVGVQLGLNASYLDAARELIRWYGRLPQYSQETLRLTNQTKALRDVIKRATDPVSLLAVDMPRVVKAGKGKDASSFPDLLAKSLTELGMAYRRLQDEVSFSMAQAFEITGPLKALRSQLQEECADTAQSLAEVDLKAFIMRCSDITLTDDKWMDSIASVVVHRPLDIWKDSDAPIFAESVLELCGRYKRWLRVAMRKGEFERQAQRFVGVTLTLPSGEEAAMLLTSDHETKIMANGLLETLTKQVGGNLNLAASALAQALLQLQQGSTEHDENELSDEQRTAG</sequence>
<reference evidence="1 2" key="1">
    <citation type="submission" date="2015-09" db="EMBL/GenBank/DDBJ databases">
        <title>Genome announcement of multiple Pseudomonas syringae strains.</title>
        <authorList>
            <person name="Thakur S."/>
            <person name="Wang P.W."/>
            <person name="Gong Y."/>
            <person name="Weir B.S."/>
            <person name="Guttman D.S."/>
        </authorList>
    </citation>
    <scope>NUCLEOTIDE SEQUENCE [LARGE SCALE GENOMIC DNA]</scope>
    <source>
        <strain evidence="1 2">ICMP9151</strain>
    </source>
</reference>
<protein>
    <submittedName>
        <fullName evidence="1">Uncharacterized protein</fullName>
    </submittedName>
</protein>
<dbReference type="AlphaFoldDB" id="A0AA40P4E6"/>
<comment type="caution">
    <text evidence="1">The sequence shown here is derived from an EMBL/GenBank/DDBJ whole genome shotgun (WGS) entry which is preliminary data.</text>
</comment>
<accession>A0AA40P4E6</accession>
<name>A0AA40P4E6_9PSED</name>
<proteinExistence type="predicted"/>